<dbReference type="KEGG" id="gaz:Pan241w_46330"/>
<keyword evidence="4" id="KW-1185">Reference proteome</keyword>
<protein>
    <recommendedName>
        <fullName evidence="2">Right handed beta helix domain-containing protein</fullName>
    </recommendedName>
</protein>
<proteinExistence type="predicted"/>
<dbReference type="RefSeq" id="WP_145220052.1">
    <property type="nucleotide sequence ID" value="NZ_CP036269.1"/>
</dbReference>
<name>A0A517RL20_9PLAN</name>
<feature type="chain" id="PRO_5022101305" description="Right handed beta helix domain-containing protein" evidence="1">
    <location>
        <begin position="21"/>
        <end position="1608"/>
    </location>
</feature>
<evidence type="ECO:0000313" key="3">
    <source>
        <dbReference type="EMBL" id="QDT44522.1"/>
    </source>
</evidence>
<accession>A0A517RL20</accession>
<dbReference type="InterPro" id="IPR006626">
    <property type="entry name" value="PbH1"/>
</dbReference>
<organism evidence="3 4">
    <name type="scientific">Gimesia alba</name>
    <dbReference type="NCBI Taxonomy" id="2527973"/>
    <lineage>
        <taxon>Bacteria</taxon>
        <taxon>Pseudomonadati</taxon>
        <taxon>Planctomycetota</taxon>
        <taxon>Planctomycetia</taxon>
        <taxon>Planctomycetales</taxon>
        <taxon>Planctomycetaceae</taxon>
        <taxon>Gimesia</taxon>
    </lineage>
</organism>
<keyword evidence="1" id="KW-0732">Signal</keyword>
<reference evidence="3 4" key="1">
    <citation type="submission" date="2019-02" db="EMBL/GenBank/DDBJ databases">
        <title>Deep-cultivation of Planctomycetes and their phenomic and genomic characterization uncovers novel biology.</title>
        <authorList>
            <person name="Wiegand S."/>
            <person name="Jogler M."/>
            <person name="Boedeker C."/>
            <person name="Pinto D."/>
            <person name="Vollmers J."/>
            <person name="Rivas-Marin E."/>
            <person name="Kohn T."/>
            <person name="Peeters S.H."/>
            <person name="Heuer A."/>
            <person name="Rast P."/>
            <person name="Oberbeckmann S."/>
            <person name="Bunk B."/>
            <person name="Jeske O."/>
            <person name="Meyerdierks A."/>
            <person name="Storesund J.E."/>
            <person name="Kallscheuer N."/>
            <person name="Luecker S."/>
            <person name="Lage O.M."/>
            <person name="Pohl T."/>
            <person name="Merkel B.J."/>
            <person name="Hornburger P."/>
            <person name="Mueller R.-W."/>
            <person name="Bruemmer F."/>
            <person name="Labrenz M."/>
            <person name="Spormann A.M."/>
            <person name="Op den Camp H."/>
            <person name="Overmann J."/>
            <person name="Amann R."/>
            <person name="Jetten M.S.M."/>
            <person name="Mascher T."/>
            <person name="Medema M.H."/>
            <person name="Devos D.P."/>
            <person name="Kaster A.-K."/>
            <person name="Ovreas L."/>
            <person name="Rohde M."/>
            <person name="Galperin M.Y."/>
            <person name="Jogler C."/>
        </authorList>
    </citation>
    <scope>NUCLEOTIDE SEQUENCE [LARGE SCALE GENOMIC DNA]</scope>
    <source>
        <strain evidence="3 4">Pan241w</strain>
    </source>
</reference>
<dbReference type="SUPFAM" id="SSF51126">
    <property type="entry name" value="Pectin lyase-like"/>
    <property type="match status" value="2"/>
</dbReference>
<dbReference type="Pfam" id="PF13229">
    <property type="entry name" value="Beta_helix"/>
    <property type="match status" value="1"/>
</dbReference>
<dbReference type="OrthoDB" id="264225at2"/>
<dbReference type="InterPro" id="IPR011050">
    <property type="entry name" value="Pectin_lyase_fold/virulence"/>
</dbReference>
<dbReference type="SMART" id="SM00710">
    <property type="entry name" value="PbH1"/>
    <property type="match status" value="17"/>
</dbReference>
<evidence type="ECO:0000256" key="1">
    <source>
        <dbReference type="SAM" id="SignalP"/>
    </source>
</evidence>
<sequence precursor="true">MNKLCVSLACCLLASQYVLAFASAEPEQTGDNQSEGHATLGEQEGSAIVGSVSSGVFRHDFIPDNTVQRNDVPGFTTMKDVSYQDNLQGYAPYKYPDPRTMVVNEYIDNGAGYQPLGPQEFRTIYRLDKGIGGGIGYDDGYTNLGALVPFTINPEQSMLFLDLRAMVTDQGAGGVNLGAGWRAYSETVDKIFTIAGWYDYDDGHYQDYHQIGLSAEVIGQYLTSRINGYFPINNGEIVISNNLTGGAYFQSNNIYLNRARISESSYGGVDAEIGGPLPVLGKFGIDAFVGGYYYNSDHGKSAAGAKFRAEANINDWWQMSVSYAKDSVFGSNAWMNVTLSIPEGRSDKWMRPKTLQQRMYQPMNRNYRIVANTKTEINSELAINPDDGMPYIVAHIDPDFGAAGNGTYETPFGSVAAYNASPPVATTDIIFVQDGNEMNLDGGITLLDNGGGIGGVTGQRLLSEAVTHTFDVLQMGTVSTLTLPGYNPAASRPTLTNTAGGNVVTGQGGAWEVSGFNISGTTAALPYNTGIFSAGTRGFNINRNSFVLYNRGVDVTNTANGIGIVTDNTFSGDGANSLHGARITQNTGTLELAFQNNTATNNLGVVPPGTGTGFEIIANAGTTIDGVGTAADGTTTLGITGNTANANGTGMILTENGGTIDTDFSNNTFNNNINPNTGLHVNSNGGTITFRSFDTITATGNTGIGIAFDATGGGTISAVTEDMNGNGVIDPGEDMNGNGVLDLGLTTINASNNTTDGFVATADGAGSTINLSIGSVNATTNLFNSNGQNGISLNTLNTGTIGGQIVNNTATGNGQDGFANTLTTGTIDLTTIASPSVSNNTFTGNTRHGMSITNNNGGAFTTALISTNDFSNNTEAGLFIGGSAMGGTNTAVNTLGSIDLNNFNRETLGTSGILFGSSDVRTTASITRNTFVGRAPALPGDDGASFGVGGTVDGTTTVGGNGGVTLAFGSLAAVDNSLVNTFTNNGDAHIGLLLIGNTTNQVDIDQHDFDTTFDTTLSSEFTGEGVGFIVRDTATLTNSTIQRSIIQNSAASGLLMTVTGNNLGDFGTIDNITIGGSTTDFGNLFTNNTGNGLEMARTSDGVMTNIDITYNTFTTNTLNGIDLTASAANKTDTYTVNNNTVTDNGLSGVDLRVESDAVLSANMDSNVITGNDLHGIMTTELTNSVFDTRGITGAWTRNYIAENTGDGIHLEGATDNLVIGDAADSSLGNMIVNNGVDGIAVEDAGTLTIARNYIAENAAVGIDLDLLGYNNTTISNNDITRNGGDGIEFMNVLSGSFDLSITGNVIDFNGGRGFDVLARPGLGGTSSSIDIAFDDNIVNENRLEGVYVVYTASLTQNQTDPSTDPLAADGSLFQDVYLRMDMDNNQIIDNGRDSGFGTTGLVVRVGTTRSFNSTTAPGGFASDGVGNFVTSGVIMSVTNSTLTGNLGDDVFFESFVSTDNPAATAGTWGNTTDPTAITTIQSDALARLDLTWQTNTIISSDVNNTGAFYNNADTFKSRLNNVASPGPFTSTTRRRNAQRLAARIANLNAPGAGTFLYSGTGESTFRVSGDTGIFILDTNPFVTTPNDANGVFLPGTIVGELPFGWGEF</sequence>
<evidence type="ECO:0000313" key="4">
    <source>
        <dbReference type="Proteomes" id="UP000317171"/>
    </source>
</evidence>
<dbReference type="Gene3D" id="2.160.20.10">
    <property type="entry name" value="Single-stranded right-handed beta-helix, Pectin lyase-like"/>
    <property type="match status" value="1"/>
</dbReference>
<gene>
    <name evidence="3" type="ORF">Pan241w_46330</name>
</gene>
<evidence type="ECO:0000259" key="2">
    <source>
        <dbReference type="Pfam" id="PF13229"/>
    </source>
</evidence>
<dbReference type="EMBL" id="CP036269">
    <property type="protein sequence ID" value="QDT44522.1"/>
    <property type="molecule type" value="Genomic_DNA"/>
</dbReference>
<feature type="domain" description="Right handed beta helix" evidence="2">
    <location>
        <begin position="1196"/>
        <end position="1355"/>
    </location>
</feature>
<dbReference type="InterPro" id="IPR012334">
    <property type="entry name" value="Pectin_lyas_fold"/>
</dbReference>
<dbReference type="InterPro" id="IPR039448">
    <property type="entry name" value="Beta_helix"/>
</dbReference>
<dbReference type="Proteomes" id="UP000317171">
    <property type="component" value="Chromosome"/>
</dbReference>
<feature type="signal peptide" evidence="1">
    <location>
        <begin position="1"/>
        <end position="20"/>
    </location>
</feature>
<dbReference type="Gene3D" id="2.40.160.160">
    <property type="entry name" value="Inverse autotransporter, beta-domain"/>
    <property type="match status" value="1"/>
</dbReference>
<dbReference type="InterPro" id="IPR038177">
    <property type="entry name" value="IAT_beta_sf"/>
</dbReference>